<evidence type="ECO:0000313" key="3">
    <source>
        <dbReference type="Proteomes" id="UP001159364"/>
    </source>
</evidence>
<protein>
    <recommendedName>
        <fullName evidence="1">Stomatal closure-related actin-binding protein PH domain-containing protein</fullName>
    </recommendedName>
</protein>
<gene>
    <name evidence="2" type="ORF">K2173_017015</name>
</gene>
<dbReference type="Proteomes" id="UP001159364">
    <property type="component" value="Linkage Group LG01"/>
</dbReference>
<dbReference type="GO" id="GO:0010119">
    <property type="term" value="P:regulation of stomatal movement"/>
    <property type="evidence" value="ECO:0007669"/>
    <property type="project" value="InterPro"/>
</dbReference>
<dbReference type="EMBL" id="JAIWQS010000001">
    <property type="protein sequence ID" value="KAJ8774569.1"/>
    <property type="molecule type" value="Genomic_DNA"/>
</dbReference>
<dbReference type="PANTHER" id="PTHR31172:SF7">
    <property type="entry name" value="STOMATAL CLOSURE-RELATED ACTIN-BINDING PROTEIN 3"/>
    <property type="match status" value="1"/>
</dbReference>
<reference evidence="2 3" key="1">
    <citation type="submission" date="2021-09" db="EMBL/GenBank/DDBJ databases">
        <title>Genomic insights and catalytic innovation underlie evolution of tropane alkaloids biosynthesis.</title>
        <authorList>
            <person name="Wang Y.-J."/>
            <person name="Tian T."/>
            <person name="Huang J.-P."/>
            <person name="Huang S.-X."/>
        </authorList>
    </citation>
    <scope>NUCLEOTIDE SEQUENCE [LARGE SCALE GENOMIC DNA]</scope>
    <source>
        <strain evidence="2">KIB-2018</strain>
        <tissue evidence="2">Leaf</tissue>
    </source>
</reference>
<accession>A0AAV8U902</accession>
<dbReference type="Pfam" id="PF17684">
    <property type="entry name" value="SCAB-PH"/>
    <property type="match status" value="1"/>
</dbReference>
<dbReference type="AlphaFoldDB" id="A0AAV8U902"/>
<evidence type="ECO:0000259" key="1">
    <source>
        <dbReference type="Pfam" id="PF17684"/>
    </source>
</evidence>
<feature type="domain" description="Stomatal closure-related actin-binding protein PH" evidence="1">
    <location>
        <begin position="60"/>
        <end position="162"/>
    </location>
</feature>
<evidence type="ECO:0000313" key="2">
    <source>
        <dbReference type="EMBL" id="KAJ8774569.1"/>
    </source>
</evidence>
<sequence>MCLTKWKIFSDCCCGKDLILRFVVVVFTTRIDFQRNTVKILPTAAGLGSYVETLLQKSSSEFNVVISQMNGQQHPSHSVHVFNMGKMRIKLCRGWITKAREIYSTSMQLCGVRSDGTAAAKQLFWQPRKGLSFVLPFDSNRERNAAAVLARKYAFDCNVSVLIPIT</sequence>
<organism evidence="2 3">
    <name type="scientific">Erythroxylum novogranatense</name>
    <dbReference type="NCBI Taxonomy" id="1862640"/>
    <lineage>
        <taxon>Eukaryota</taxon>
        <taxon>Viridiplantae</taxon>
        <taxon>Streptophyta</taxon>
        <taxon>Embryophyta</taxon>
        <taxon>Tracheophyta</taxon>
        <taxon>Spermatophyta</taxon>
        <taxon>Magnoliopsida</taxon>
        <taxon>eudicotyledons</taxon>
        <taxon>Gunneridae</taxon>
        <taxon>Pentapetalae</taxon>
        <taxon>rosids</taxon>
        <taxon>fabids</taxon>
        <taxon>Malpighiales</taxon>
        <taxon>Erythroxylaceae</taxon>
        <taxon>Erythroxylum</taxon>
    </lineage>
</organism>
<proteinExistence type="predicted"/>
<dbReference type="GO" id="GO:0003779">
    <property type="term" value="F:actin binding"/>
    <property type="evidence" value="ECO:0007669"/>
    <property type="project" value="InterPro"/>
</dbReference>
<dbReference type="Gene3D" id="2.30.29.140">
    <property type="match status" value="1"/>
</dbReference>
<dbReference type="InterPro" id="IPR039640">
    <property type="entry name" value="SCAB"/>
</dbReference>
<keyword evidence="3" id="KW-1185">Reference proteome</keyword>
<dbReference type="InterPro" id="IPR041144">
    <property type="entry name" value="SCAB-PH"/>
</dbReference>
<dbReference type="GO" id="GO:0007015">
    <property type="term" value="P:actin filament organization"/>
    <property type="evidence" value="ECO:0007669"/>
    <property type="project" value="InterPro"/>
</dbReference>
<comment type="caution">
    <text evidence="2">The sequence shown here is derived from an EMBL/GenBank/DDBJ whole genome shotgun (WGS) entry which is preliminary data.</text>
</comment>
<dbReference type="PANTHER" id="PTHR31172">
    <property type="entry name" value="STOMATAL CLOSURE-RELATED ACTIN-BINDING PROTEIN 1"/>
    <property type="match status" value="1"/>
</dbReference>
<name>A0AAV8U902_9ROSI</name>